<dbReference type="InterPro" id="IPR001789">
    <property type="entry name" value="Sig_transdc_resp-reg_receiver"/>
</dbReference>
<name>A0A6S7A962_9BURK</name>
<dbReference type="SUPFAM" id="SSF52172">
    <property type="entry name" value="CheY-like"/>
    <property type="match status" value="1"/>
</dbReference>
<dbReference type="InterPro" id="IPR011006">
    <property type="entry name" value="CheY-like_superfamily"/>
</dbReference>
<keyword evidence="2" id="KW-0238">DNA-binding</keyword>
<dbReference type="RefSeq" id="WP_175178069.1">
    <property type="nucleotide sequence ID" value="NZ_CADIJX010000014.1"/>
</dbReference>
<dbReference type="PROSITE" id="PS50043">
    <property type="entry name" value="HTH_LUXR_2"/>
    <property type="match status" value="1"/>
</dbReference>
<accession>A0A6S7A962</accession>
<dbReference type="GO" id="GO:0006355">
    <property type="term" value="P:regulation of DNA-templated transcription"/>
    <property type="evidence" value="ECO:0007669"/>
    <property type="project" value="InterPro"/>
</dbReference>
<dbReference type="GO" id="GO:0003677">
    <property type="term" value="F:DNA binding"/>
    <property type="evidence" value="ECO:0007669"/>
    <property type="project" value="UniProtKB-KW"/>
</dbReference>
<dbReference type="Pfam" id="PF00072">
    <property type="entry name" value="Response_reg"/>
    <property type="match status" value="1"/>
</dbReference>
<evidence type="ECO:0000259" key="5">
    <source>
        <dbReference type="PROSITE" id="PS50110"/>
    </source>
</evidence>
<dbReference type="AlphaFoldDB" id="A0A6S7A962"/>
<dbReference type="SMART" id="SM00448">
    <property type="entry name" value="REC"/>
    <property type="match status" value="1"/>
</dbReference>
<keyword evidence="7" id="KW-1185">Reference proteome</keyword>
<sequence>MLVFLIADDHPLFREALCAMIVRMFPRAVVHEADHVSKLYGLVDAWPDAALLLLNLNLPGGAGYGPLAHVRDRHPQLPIIILSARDDPVLMRRSMDHGVQGFIPKSIDAATLGDALRHVLGGGAWLPERSDTAGSDAAPPTASTRDLTPQQFRVLQMVAAGLLNKQIAHELHVSEATVKSHMTAVMRKLSVTNRTQAVLMTERLRMRARHYTPPR</sequence>
<comment type="caution">
    <text evidence="3">Lacks conserved residue(s) required for the propagation of feature annotation.</text>
</comment>
<organism evidence="6 7">
    <name type="scientific">Achromobacter pestifer</name>
    <dbReference type="NCBI Taxonomy" id="1353889"/>
    <lineage>
        <taxon>Bacteria</taxon>
        <taxon>Pseudomonadati</taxon>
        <taxon>Pseudomonadota</taxon>
        <taxon>Betaproteobacteria</taxon>
        <taxon>Burkholderiales</taxon>
        <taxon>Alcaligenaceae</taxon>
        <taxon>Achromobacter</taxon>
    </lineage>
</organism>
<evidence type="ECO:0000256" key="3">
    <source>
        <dbReference type="PROSITE-ProRule" id="PRU00169"/>
    </source>
</evidence>
<dbReference type="PRINTS" id="PR00038">
    <property type="entry name" value="HTHLUXR"/>
</dbReference>
<protein>
    <submittedName>
        <fullName evidence="6">Transcriptional regulatory protein DegU</fullName>
    </submittedName>
</protein>
<dbReference type="SMART" id="SM00421">
    <property type="entry name" value="HTH_LUXR"/>
    <property type="match status" value="1"/>
</dbReference>
<dbReference type="PROSITE" id="PS00622">
    <property type="entry name" value="HTH_LUXR_1"/>
    <property type="match status" value="1"/>
</dbReference>
<dbReference type="InterPro" id="IPR051015">
    <property type="entry name" value="EvgA-like"/>
</dbReference>
<evidence type="ECO:0000256" key="1">
    <source>
        <dbReference type="ARBA" id="ARBA00022553"/>
    </source>
</evidence>
<dbReference type="Pfam" id="PF00196">
    <property type="entry name" value="GerE"/>
    <property type="match status" value="1"/>
</dbReference>
<feature type="domain" description="HTH luxR-type" evidence="4">
    <location>
        <begin position="140"/>
        <end position="205"/>
    </location>
</feature>
<dbReference type="Proteomes" id="UP000494108">
    <property type="component" value="Unassembled WGS sequence"/>
</dbReference>
<dbReference type="InterPro" id="IPR036388">
    <property type="entry name" value="WH-like_DNA-bd_sf"/>
</dbReference>
<dbReference type="InterPro" id="IPR058245">
    <property type="entry name" value="NreC/VraR/RcsB-like_REC"/>
</dbReference>
<reference evidence="6 7" key="1">
    <citation type="submission" date="2020-04" db="EMBL/GenBank/DDBJ databases">
        <authorList>
            <person name="De Canck E."/>
        </authorList>
    </citation>
    <scope>NUCLEOTIDE SEQUENCE [LARGE SCALE GENOMIC DNA]</scope>
    <source>
        <strain evidence="6 7">LMG 3431</strain>
    </source>
</reference>
<dbReference type="CDD" id="cd17535">
    <property type="entry name" value="REC_NarL-like"/>
    <property type="match status" value="1"/>
</dbReference>
<dbReference type="GO" id="GO:0000160">
    <property type="term" value="P:phosphorelay signal transduction system"/>
    <property type="evidence" value="ECO:0007669"/>
    <property type="project" value="InterPro"/>
</dbReference>
<proteinExistence type="predicted"/>
<dbReference type="PANTHER" id="PTHR45566:SF1">
    <property type="entry name" value="HTH-TYPE TRANSCRIPTIONAL REGULATOR YHJB-RELATED"/>
    <property type="match status" value="1"/>
</dbReference>
<dbReference type="PANTHER" id="PTHR45566">
    <property type="entry name" value="HTH-TYPE TRANSCRIPTIONAL REGULATOR YHJB-RELATED"/>
    <property type="match status" value="1"/>
</dbReference>
<dbReference type="InterPro" id="IPR016032">
    <property type="entry name" value="Sig_transdc_resp-reg_C-effctor"/>
</dbReference>
<feature type="domain" description="Response regulatory" evidence="5">
    <location>
        <begin position="3"/>
        <end position="120"/>
    </location>
</feature>
<keyword evidence="1" id="KW-0597">Phosphoprotein</keyword>
<dbReference type="PROSITE" id="PS50110">
    <property type="entry name" value="RESPONSE_REGULATORY"/>
    <property type="match status" value="1"/>
</dbReference>
<evidence type="ECO:0000313" key="6">
    <source>
        <dbReference type="EMBL" id="CAB3708591.1"/>
    </source>
</evidence>
<dbReference type="CDD" id="cd06170">
    <property type="entry name" value="LuxR_C_like"/>
    <property type="match status" value="1"/>
</dbReference>
<gene>
    <name evidence="6" type="primary">degU_5</name>
    <name evidence="6" type="ORF">LMG3431_05855</name>
</gene>
<evidence type="ECO:0000259" key="4">
    <source>
        <dbReference type="PROSITE" id="PS50043"/>
    </source>
</evidence>
<dbReference type="EMBL" id="CADIJX010000014">
    <property type="protein sequence ID" value="CAB3708591.1"/>
    <property type="molecule type" value="Genomic_DNA"/>
</dbReference>
<dbReference type="Gene3D" id="3.40.50.2300">
    <property type="match status" value="1"/>
</dbReference>
<evidence type="ECO:0000313" key="7">
    <source>
        <dbReference type="Proteomes" id="UP000494108"/>
    </source>
</evidence>
<dbReference type="InterPro" id="IPR000792">
    <property type="entry name" value="Tscrpt_reg_LuxR_C"/>
</dbReference>
<dbReference type="SUPFAM" id="SSF46894">
    <property type="entry name" value="C-terminal effector domain of the bipartite response regulators"/>
    <property type="match status" value="1"/>
</dbReference>
<evidence type="ECO:0000256" key="2">
    <source>
        <dbReference type="ARBA" id="ARBA00023125"/>
    </source>
</evidence>
<dbReference type="Gene3D" id="1.10.10.10">
    <property type="entry name" value="Winged helix-like DNA-binding domain superfamily/Winged helix DNA-binding domain"/>
    <property type="match status" value="1"/>
</dbReference>